<accession>A0ABQ7D681</accession>
<dbReference type="Proteomes" id="UP000266723">
    <property type="component" value="Unassembled WGS sequence"/>
</dbReference>
<protein>
    <submittedName>
        <fullName evidence="2">Uncharacterized protein</fullName>
    </submittedName>
</protein>
<proteinExistence type="predicted"/>
<comment type="caution">
    <text evidence="2">The sequence shown here is derived from an EMBL/GenBank/DDBJ whole genome shotgun (WGS) entry which is preliminary data.</text>
</comment>
<evidence type="ECO:0000313" key="3">
    <source>
        <dbReference type="Proteomes" id="UP000266723"/>
    </source>
</evidence>
<reference evidence="2 3" key="1">
    <citation type="journal article" date="2020" name="BMC Genomics">
        <title>Intraspecific diversification of the crop wild relative Brassica cretica Lam. using demographic model selection.</title>
        <authorList>
            <person name="Kioukis A."/>
            <person name="Michalopoulou V.A."/>
            <person name="Briers L."/>
            <person name="Pirintsos S."/>
            <person name="Studholme D.J."/>
            <person name="Pavlidis P."/>
            <person name="Sarris P.F."/>
        </authorList>
    </citation>
    <scope>NUCLEOTIDE SEQUENCE [LARGE SCALE GENOMIC DNA]</scope>
    <source>
        <strain evidence="3">cv. PFS-1207/04</strain>
    </source>
</reference>
<evidence type="ECO:0000313" key="2">
    <source>
        <dbReference type="EMBL" id="KAF3566505.1"/>
    </source>
</evidence>
<evidence type="ECO:0000256" key="1">
    <source>
        <dbReference type="SAM" id="MobiDB-lite"/>
    </source>
</evidence>
<feature type="compositionally biased region" description="Basic and acidic residues" evidence="1">
    <location>
        <begin position="12"/>
        <end position="26"/>
    </location>
</feature>
<feature type="compositionally biased region" description="Basic residues" evidence="1">
    <location>
        <begin position="1"/>
        <end position="11"/>
    </location>
</feature>
<organism evidence="2 3">
    <name type="scientific">Brassica cretica</name>
    <name type="common">Mustard</name>
    <dbReference type="NCBI Taxonomy" id="69181"/>
    <lineage>
        <taxon>Eukaryota</taxon>
        <taxon>Viridiplantae</taxon>
        <taxon>Streptophyta</taxon>
        <taxon>Embryophyta</taxon>
        <taxon>Tracheophyta</taxon>
        <taxon>Spermatophyta</taxon>
        <taxon>Magnoliopsida</taxon>
        <taxon>eudicotyledons</taxon>
        <taxon>Gunneridae</taxon>
        <taxon>Pentapetalae</taxon>
        <taxon>rosids</taxon>
        <taxon>malvids</taxon>
        <taxon>Brassicales</taxon>
        <taxon>Brassicaceae</taxon>
        <taxon>Brassiceae</taxon>
        <taxon>Brassica</taxon>
    </lineage>
</organism>
<keyword evidence="3" id="KW-1185">Reference proteome</keyword>
<name>A0ABQ7D681_BRACR</name>
<gene>
    <name evidence="2" type="ORF">DY000_02017644</name>
</gene>
<sequence>MVKVKKVRNHNKWGDKNPKHNHRPESHQPPWQSVTAANERGIETVSATAIDAVTERETGTVTEREGFEARSPDLVLQTTTTTLALLAMCALQILRRGNDLAMAQRKTTGKGVILANAVLNTRSDDESSSCISQLKLEETSEGGKRDSARGCSLLPCFFRTEAVERYKEVSVSVGTHG</sequence>
<dbReference type="EMBL" id="QGKV02000759">
    <property type="protein sequence ID" value="KAF3566505.1"/>
    <property type="molecule type" value="Genomic_DNA"/>
</dbReference>
<feature type="region of interest" description="Disordered" evidence="1">
    <location>
        <begin position="1"/>
        <end position="32"/>
    </location>
</feature>